<dbReference type="Pfam" id="PF18785">
    <property type="entry name" value="Inv-AAD"/>
    <property type="match status" value="1"/>
</dbReference>
<dbReference type="InterPro" id="IPR002125">
    <property type="entry name" value="CMP_dCMP_dom"/>
</dbReference>
<feature type="domain" description="CMP/dCMP-type deaminase" evidence="1">
    <location>
        <begin position="11"/>
        <end position="136"/>
    </location>
</feature>
<dbReference type="SUPFAM" id="SSF53927">
    <property type="entry name" value="Cytidine deaminase-like"/>
    <property type="match status" value="1"/>
</dbReference>
<gene>
    <name evidence="2" type="ORF">JX265_000840</name>
</gene>
<organism evidence="2 3">
    <name type="scientific">Neoarthrinium moseri</name>
    <dbReference type="NCBI Taxonomy" id="1658444"/>
    <lineage>
        <taxon>Eukaryota</taxon>
        <taxon>Fungi</taxon>
        <taxon>Dikarya</taxon>
        <taxon>Ascomycota</taxon>
        <taxon>Pezizomycotina</taxon>
        <taxon>Sordariomycetes</taxon>
        <taxon>Xylariomycetidae</taxon>
        <taxon>Amphisphaeriales</taxon>
        <taxon>Apiosporaceae</taxon>
        <taxon>Neoarthrinium</taxon>
    </lineage>
</organism>
<dbReference type="EMBL" id="JAFIMR010000002">
    <property type="protein sequence ID" value="KAI1880600.1"/>
    <property type="molecule type" value="Genomic_DNA"/>
</dbReference>
<dbReference type="GO" id="GO:0003824">
    <property type="term" value="F:catalytic activity"/>
    <property type="evidence" value="ECO:0007669"/>
    <property type="project" value="InterPro"/>
</dbReference>
<evidence type="ECO:0000259" key="1">
    <source>
        <dbReference type="PROSITE" id="PS51747"/>
    </source>
</evidence>
<name>A0A9Q0AUL5_9PEZI</name>
<dbReference type="PROSITE" id="PS51747">
    <property type="entry name" value="CYT_DCMP_DEAMINASES_2"/>
    <property type="match status" value="1"/>
</dbReference>
<keyword evidence="3" id="KW-1185">Reference proteome</keyword>
<evidence type="ECO:0000313" key="2">
    <source>
        <dbReference type="EMBL" id="KAI1880600.1"/>
    </source>
</evidence>
<dbReference type="AlphaFoldDB" id="A0A9Q0AUL5"/>
<dbReference type="Proteomes" id="UP000829685">
    <property type="component" value="Unassembled WGS sequence"/>
</dbReference>
<sequence length="173" mass="18489">MADLALSITAGDHASYLKYALSLATQSPPKPTNYRVGAVLLDVATNEILSTGYTLELPGNTHAEQCCFEKLASKHSIDAGQLSDILPVEVALYTTMEPCSFRLSGNLPCVDRILNIGGKIKTVYVGVQEPEKFVSDNSGKAKLEKAGVKFVHVGGLEERILEVATAGHEKSNA</sequence>
<dbReference type="InterPro" id="IPR016193">
    <property type="entry name" value="Cytidine_deaminase-like"/>
</dbReference>
<dbReference type="GO" id="GO:0006139">
    <property type="term" value="P:nucleobase-containing compound metabolic process"/>
    <property type="evidence" value="ECO:0007669"/>
    <property type="project" value="UniProtKB-ARBA"/>
</dbReference>
<evidence type="ECO:0000313" key="3">
    <source>
        <dbReference type="Proteomes" id="UP000829685"/>
    </source>
</evidence>
<dbReference type="Gene3D" id="3.40.140.10">
    <property type="entry name" value="Cytidine Deaminase, domain 2"/>
    <property type="match status" value="1"/>
</dbReference>
<protein>
    <recommendedName>
        <fullName evidence="1">CMP/dCMP-type deaminase domain-containing protein</fullName>
    </recommendedName>
</protein>
<comment type="caution">
    <text evidence="2">The sequence shown here is derived from an EMBL/GenBank/DDBJ whole genome shotgun (WGS) entry which is preliminary data.</text>
</comment>
<proteinExistence type="predicted"/>
<accession>A0A9Q0AUL5</accession>
<dbReference type="OrthoDB" id="252265at2759"/>
<reference evidence="2" key="1">
    <citation type="submission" date="2021-03" db="EMBL/GenBank/DDBJ databases">
        <title>Revisited historic fungal species revealed as producer of novel bioactive compounds through whole genome sequencing and comparative genomics.</title>
        <authorList>
            <person name="Vignolle G.A."/>
            <person name="Hochenegger N."/>
            <person name="Mach R.L."/>
            <person name="Mach-Aigner A.R."/>
            <person name="Javad Rahimi M."/>
            <person name="Salim K.A."/>
            <person name="Chan C.M."/>
            <person name="Lim L.B.L."/>
            <person name="Cai F."/>
            <person name="Druzhinina I.S."/>
            <person name="U'Ren J.M."/>
            <person name="Derntl C."/>
        </authorList>
    </citation>
    <scope>NUCLEOTIDE SEQUENCE</scope>
    <source>
        <strain evidence="2">TUCIM 5799</strain>
    </source>
</reference>